<feature type="compositionally biased region" description="Low complexity" evidence="2">
    <location>
        <begin position="930"/>
        <end position="944"/>
    </location>
</feature>
<feature type="region of interest" description="Disordered" evidence="2">
    <location>
        <begin position="830"/>
        <end position="876"/>
    </location>
</feature>
<evidence type="ECO:0000313" key="4">
    <source>
        <dbReference type="Proteomes" id="UP000887574"/>
    </source>
</evidence>
<feature type="compositionally biased region" description="Polar residues" evidence="2">
    <location>
        <begin position="616"/>
        <end position="635"/>
    </location>
</feature>
<evidence type="ECO:0000256" key="1">
    <source>
        <dbReference type="PROSITE-ProRule" id="PRU00042"/>
    </source>
</evidence>
<evidence type="ECO:0000259" key="3">
    <source>
        <dbReference type="PROSITE" id="PS50157"/>
    </source>
</evidence>
<feature type="compositionally biased region" description="Polar residues" evidence="2">
    <location>
        <begin position="392"/>
        <end position="407"/>
    </location>
</feature>
<feature type="compositionally biased region" description="Basic and acidic residues" evidence="2">
    <location>
        <begin position="574"/>
        <end position="592"/>
    </location>
</feature>
<keyword evidence="1" id="KW-0863">Zinc-finger</keyword>
<feature type="compositionally biased region" description="Polar residues" evidence="2">
    <location>
        <begin position="176"/>
        <end position="208"/>
    </location>
</feature>
<feature type="compositionally biased region" description="Polar residues" evidence="2">
    <location>
        <begin position="415"/>
        <end position="426"/>
    </location>
</feature>
<feature type="region of interest" description="Disordered" evidence="2">
    <location>
        <begin position="1"/>
        <end position="42"/>
    </location>
</feature>
<feature type="region of interest" description="Disordered" evidence="2">
    <location>
        <begin position="547"/>
        <end position="725"/>
    </location>
</feature>
<feature type="compositionally biased region" description="Polar residues" evidence="2">
    <location>
        <begin position="142"/>
        <end position="156"/>
    </location>
</feature>
<dbReference type="Proteomes" id="UP000887574">
    <property type="component" value="Unplaced"/>
</dbReference>
<feature type="domain" description="C2H2-type" evidence="3">
    <location>
        <begin position="437"/>
        <end position="467"/>
    </location>
</feature>
<feature type="compositionally biased region" description="Low complexity" evidence="2">
    <location>
        <begin position="830"/>
        <end position="843"/>
    </location>
</feature>
<accession>A0A915DR17</accession>
<protein>
    <submittedName>
        <fullName evidence="5">C2H2-type domain-containing protein</fullName>
    </submittedName>
</protein>
<feature type="compositionally biased region" description="Basic and acidic residues" evidence="2">
    <location>
        <begin position="380"/>
        <end position="389"/>
    </location>
</feature>
<keyword evidence="1" id="KW-0479">Metal-binding</keyword>
<dbReference type="GO" id="GO:0008270">
    <property type="term" value="F:zinc ion binding"/>
    <property type="evidence" value="ECO:0007669"/>
    <property type="project" value="UniProtKB-KW"/>
</dbReference>
<feature type="compositionally biased region" description="Polar residues" evidence="2">
    <location>
        <begin position="683"/>
        <end position="692"/>
    </location>
</feature>
<organism evidence="4 5">
    <name type="scientific">Ditylenchus dipsaci</name>
    <dbReference type="NCBI Taxonomy" id="166011"/>
    <lineage>
        <taxon>Eukaryota</taxon>
        <taxon>Metazoa</taxon>
        <taxon>Ecdysozoa</taxon>
        <taxon>Nematoda</taxon>
        <taxon>Chromadorea</taxon>
        <taxon>Rhabditida</taxon>
        <taxon>Tylenchina</taxon>
        <taxon>Tylenchomorpha</taxon>
        <taxon>Sphaerularioidea</taxon>
        <taxon>Anguinidae</taxon>
        <taxon>Anguininae</taxon>
        <taxon>Ditylenchus</taxon>
    </lineage>
</organism>
<dbReference type="PROSITE" id="PS50157">
    <property type="entry name" value="ZINC_FINGER_C2H2_2"/>
    <property type="match status" value="1"/>
</dbReference>
<proteinExistence type="predicted"/>
<feature type="compositionally biased region" description="Low complexity" evidence="2">
    <location>
        <begin position="693"/>
        <end position="707"/>
    </location>
</feature>
<evidence type="ECO:0000313" key="5">
    <source>
        <dbReference type="WBParaSite" id="jg22219.2"/>
    </source>
</evidence>
<feature type="compositionally biased region" description="Low complexity" evidence="2">
    <location>
        <begin position="670"/>
        <end position="681"/>
    </location>
</feature>
<dbReference type="WBParaSite" id="jg22219.2">
    <property type="protein sequence ID" value="jg22219.2"/>
    <property type="gene ID" value="jg22219"/>
</dbReference>
<feature type="compositionally biased region" description="Basic and acidic residues" evidence="2">
    <location>
        <begin position="31"/>
        <end position="42"/>
    </location>
</feature>
<evidence type="ECO:0000256" key="2">
    <source>
        <dbReference type="SAM" id="MobiDB-lite"/>
    </source>
</evidence>
<feature type="region of interest" description="Disordered" evidence="2">
    <location>
        <begin position="142"/>
        <end position="208"/>
    </location>
</feature>
<dbReference type="AlphaFoldDB" id="A0A915DR17"/>
<sequence>MANRRSRSQNRYINPSDGKGVELYKPLPPKNSKEGIEAEKQKKTVRTFSCDRAINPGAHNDLVKANDAGNTYRRVSEINGISNSGRPYLLDENGELHRRFNTMQPSPNGFHSSQALPIKIFGSSQLSRVDTPEMQPNVSKSFVLNSMNPSTPNKTKQPLKRATTPLFGPVTKKSRVTTANKQPVKRSTTPLKQPSAITPNKRLGSSSYSTCSPNRCSLQLERNSNNLENAYKELKGHWKVVEERVNLIALLMKDIEDNKSDIQMVDKSTCVLTKACQLEDALLSLKPGSTACLNITIVCKAGANTLYILAKWKGKEYHGVLTDGEPVHSHLYAQKRADKNSDHTTPNSAAGGGHSDKTGVSSTGKVRGKRGANRQVAGATDKKNRHADDATENNYASGDPNSSLNCKSQEEGGSLPSTAKSSTSKQYELASDKSFVRRCPHKQCGYRFESMSEVNTHLVMGHADTRATMCEAIATQTDPIETTCMGVQTCEPEPQERLCSKCKQSTSTDQDDSSKMCPSSNTAVQKITEEKSLQDLFKVVRSNCEKKLGGESGTKSSTSPDAFSDISDDGAPMLEKEENFESNKTGADKKTAVNEPIEIIPPTENTGPTLDILSPVLSSSVATSKQDGANQKQQDLPTTTSAAASSSIPLASPLTGKRPPGSSVAQPICNLSPSPSNKPSLVQPENVQQPLNSHQPTPQQSSSSHPTGMSLPLAPPNPAPPHIFMNQMPMNPFQAASFLNPAAFYSHPQLAQFAAAAAASGQMPGSSSQANSRLVSPHQLPPSPFAVNGGGMAGPLGVPSSSGASGCLSTGKPDANSQLQRQHKIYELKQLQQQQTQPSTSTLGLPCTSSGEGGRTSATGLLGAGESPATLRSSSAVPMAAGSPSVIAARPPPFGGHRGMPGVPSPGTSMTGGASLPTQMQLQLAGLHAQQPSVSQQQQPGLSPAQMHHYQMQMQRLSQNFQAFSRNQNEMPNMIGGGLPAGGMDTATYAALFGGGNNSQLFQQQQSTAGNSSGAPGINQQNLLQPPK</sequence>
<name>A0A915DR17_9BILA</name>
<feature type="region of interest" description="Disordered" evidence="2">
    <location>
        <begin position="926"/>
        <end position="947"/>
    </location>
</feature>
<reference evidence="5" key="1">
    <citation type="submission" date="2022-11" db="UniProtKB">
        <authorList>
            <consortium name="WormBaseParasite"/>
        </authorList>
    </citation>
    <scope>IDENTIFICATION</scope>
</reference>
<keyword evidence="4" id="KW-1185">Reference proteome</keyword>
<feature type="region of interest" description="Disordered" evidence="2">
    <location>
        <begin position="336"/>
        <end position="431"/>
    </location>
</feature>
<feature type="region of interest" description="Disordered" evidence="2">
    <location>
        <begin position="1003"/>
        <end position="1028"/>
    </location>
</feature>
<dbReference type="InterPro" id="IPR013087">
    <property type="entry name" value="Znf_C2H2_type"/>
</dbReference>
<keyword evidence="1" id="KW-0862">Zinc</keyword>
<feature type="compositionally biased region" description="Low complexity" evidence="2">
    <location>
        <begin position="636"/>
        <end position="655"/>
    </location>
</feature>
<dbReference type="PROSITE" id="PS00028">
    <property type="entry name" value="ZINC_FINGER_C2H2_1"/>
    <property type="match status" value="1"/>
</dbReference>